<sequence length="320" mass="32280">MARSASRRGWPWADQCVAAVGFVVATAVRVCVDDGSELRGGDSGKARIQRGGAAGRGAGMRGRASSAWRHPDPVAAWRGDGDDEATAGGGAATMTMPPPWCNVSSDCIKAGNESLTHTAKRIHRPPTPCKASSPASSRGAAADAIARESFSCVGLYPEIPIPPPPDIEKVQGAAAARRWVAVRRGGDGAAVAAGGRQAVGGVGGGGIVARRVSVAAARGRRWLDGRRRPVRAAQRGSEAPPAAGGGCGRGRGGCGPPLSAAPHPPRPRPQPPPPAAGRRRSSGDGVWSAAGGGGGGGGGVGREQDEEQGWATHEFVPPRA</sequence>
<dbReference type="EMBL" id="RWGY01000029">
    <property type="protein sequence ID" value="TVU19056.1"/>
    <property type="molecule type" value="Genomic_DNA"/>
</dbReference>
<feature type="non-terminal residue" evidence="2">
    <location>
        <position position="1"/>
    </location>
</feature>
<evidence type="ECO:0000256" key="1">
    <source>
        <dbReference type="SAM" id="MobiDB-lite"/>
    </source>
</evidence>
<feature type="compositionally biased region" description="Gly residues" evidence="1">
    <location>
        <begin position="243"/>
        <end position="255"/>
    </location>
</feature>
<keyword evidence="3" id="KW-1185">Reference proteome</keyword>
<evidence type="ECO:0000313" key="3">
    <source>
        <dbReference type="Proteomes" id="UP000324897"/>
    </source>
</evidence>
<comment type="caution">
    <text evidence="2">The sequence shown here is derived from an EMBL/GenBank/DDBJ whole genome shotgun (WGS) entry which is preliminary data.</text>
</comment>
<protein>
    <submittedName>
        <fullName evidence="2">Uncharacterized protein</fullName>
    </submittedName>
</protein>
<reference evidence="2 3" key="1">
    <citation type="journal article" date="2019" name="Sci. Rep.">
        <title>A high-quality genome of Eragrostis curvula grass provides insights into Poaceae evolution and supports new strategies to enhance forage quality.</title>
        <authorList>
            <person name="Carballo J."/>
            <person name="Santos B.A.C.M."/>
            <person name="Zappacosta D."/>
            <person name="Garbus I."/>
            <person name="Selva J.P."/>
            <person name="Gallo C.A."/>
            <person name="Diaz A."/>
            <person name="Albertini E."/>
            <person name="Caccamo M."/>
            <person name="Echenique V."/>
        </authorList>
    </citation>
    <scope>NUCLEOTIDE SEQUENCE [LARGE SCALE GENOMIC DNA]</scope>
    <source>
        <strain evidence="3">cv. Victoria</strain>
        <tissue evidence="2">Leaf</tissue>
    </source>
</reference>
<gene>
    <name evidence="2" type="ORF">EJB05_35184</name>
</gene>
<feature type="compositionally biased region" description="Gly residues" evidence="1">
    <location>
        <begin position="290"/>
        <end position="301"/>
    </location>
</feature>
<feature type="region of interest" description="Disordered" evidence="1">
    <location>
        <begin position="38"/>
        <end position="68"/>
    </location>
</feature>
<dbReference type="Proteomes" id="UP000324897">
    <property type="component" value="Chromosome 7"/>
</dbReference>
<proteinExistence type="predicted"/>
<name>A0A5J9U651_9POAL</name>
<dbReference type="Gramene" id="TVU19056">
    <property type="protein sequence ID" value="TVU19056"/>
    <property type="gene ID" value="EJB05_35184"/>
</dbReference>
<feature type="compositionally biased region" description="Pro residues" evidence="1">
    <location>
        <begin position="262"/>
        <end position="275"/>
    </location>
</feature>
<evidence type="ECO:0000313" key="2">
    <source>
        <dbReference type="EMBL" id="TVU19056.1"/>
    </source>
</evidence>
<organism evidence="2 3">
    <name type="scientific">Eragrostis curvula</name>
    <name type="common">weeping love grass</name>
    <dbReference type="NCBI Taxonomy" id="38414"/>
    <lineage>
        <taxon>Eukaryota</taxon>
        <taxon>Viridiplantae</taxon>
        <taxon>Streptophyta</taxon>
        <taxon>Embryophyta</taxon>
        <taxon>Tracheophyta</taxon>
        <taxon>Spermatophyta</taxon>
        <taxon>Magnoliopsida</taxon>
        <taxon>Liliopsida</taxon>
        <taxon>Poales</taxon>
        <taxon>Poaceae</taxon>
        <taxon>PACMAD clade</taxon>
        <taxon>Chloridoideae</taxon>
        <taxon>Eragrostideae</taxon>
        <taxon>Eragrostidinae</taxon>
        <taxon>Eragrostis</taxon>
    </lineage>
</organism>
<dbReference type="AlphaFoldDB" id="A0A5J9U651"/>
<accession>A0A5J9U651</accession>
<feature type="region of interest" description="Disordered" evidence="1">
    <location>
        <begin position="225"/>
        <end position="320"/>
    </location>
</feature>